<dbReference type="InterPro" id="IPR037191">
    <property type="entry name" value="VPS9_dom_sf"/>
</dbReference>
<sequence length="246" mass="27773">MWTPKFLNTVVSPCSTPLSWTKVESNEGSLDPTPTVFELTLPHFVWSKIFIDVTRRQTRLVAETAYFFTNISLESFITNIDAKALSMDDEEFEKNMESAKALLAGLSENSDYVDAQTNQTTEQTPNKHTVDPKSKIQEIKSPSREIKSWAEELLEKDSKVLDKIPSVSDLENKGATDLLKEDDPNQLFWDFPYLYSEAGDLAVGDVEDLLSHYKRLVLKYVCLAKGLGEKNPSPLSSVYIFVQAVH</sequence>
<evidence type="ECO:0000256" key="1">
    <source>
        <dbReference type="SAM" id="MobiDB-lite"/>
    </source>
</evidence>
<dbReference type="GO" id="GO:0030139">
    <property type="term" value="C:endocytic vesicle"/>
    <property type="evidence" value="ECO:0007669"/>
    <property type="project" value="TreeGrafter"/>
</dbReference>
<dbReference type="AlphaFoldDB" id="A0A5A7Q7L5"/>
<feature type="region of interest" description="Disordered" evidence="1">
    <location>
        <begin position="114"/>
        <end position="133"/>
    </location>
</feature>
<dbReference type="GO" id="GO:0031267">
    <property type="term" value="F:small GTPase binding"/>
    <property type="evidence" value="ECO:0007669"/>
    <property type="project" value="TreeGrafter"/>
</dbReference>
<name>A0A5A7Q7L5_STRAF</name>
<dbReference type="GO" id="GO:0005829">
    <property type="term" value="C:cytosol"/>
    <property type="evidence" value="ECO:0007669"/>
    <property type="project" value="TreeGrafter"/>
</dbReference>
<dbReference type="GO" id="GO:0005085">
    <property type="term" value="F:guanyl-nucleotide exchange factor activity"/>
    <property type="evidence" value="ECO:0007669"/>
    <property type="project" value="InterPro"/>
</dbReference>
<dbReference type="PANTHER" id="PTHR23101:SF25">
    <property type="entry name" value="GTPASE-ACTIVATING PROTEIN AND VPS9 DOMAIN-CONTAINING PROTEIN 1"/>
    <property type="match status" value="1"/>
</dbReference>
<dbReference type="Proteomes" id="UP000325081">
    <property type="component" value="Unassembled WGS sequence"/>
</dbReference>
<accession>A0A5A7Q7L5</accession>
<dbReference type="PANTHER" id="PTHR23101">
    <property type="entry name" value="RAB GDP/GTP EXCHANGE FACTOR"/>
    <property type="match status" value="1"/>
</dbReference>
<protein>
    <submittedName>
        <fullName evidence="2">Vacuolar sorting protein 9 domain</fullName>
    </submittedName>
</protein>
<evidence type="ECO:0000313" key="3">
    <source>
        <dbReference type="Proteomes" id="UP000325081"/>
    </source>
</evidence>
<evidence type="ECO:0000313" key="2">
    <source>
        <dbReference type="EMBL" id="GER40962.1"/>
    </source>
</evidence>
<dbReference type="Gene3D" id="1.20.1050.80">
    <property type="entry name" value="VPS9 domain"/>
    <property type="match status" value="1"/>
</dbReference>
<dbReference type="GO" id="GO:0016192">
    <property type="term" value="P:vesicle-mediated transport"/>
    <property type="evidence" value="ECO:0007669"/>
    <property type="project" value="InterPro"/>
</dbReference>
<comment type="caution">
    <text evidence="2">The sequence shown here is derived from an EMBL/GenBank/DDBJ whole genome shotgun (WGS) entry which is preliminary data.</text>
</comment>
<reference evidence="3" key="1">
    <citation type="journal article" date="2019" name="Curr. Biol.">
        <title>Genome Sequence of Striga asiatica Provides Insight into the Evolution of Plant Parasitism.</title>
        <authorList>
            <person name="Yoshida S."/>
            <person name="Kim S."/>
            <person name="Wafula E.K."/>
            <person name="Tanskanen J."/>
            <person name="Kim Y.M."/>
            <person name="Honaas L."/>
            <person name="Yang Z."/>
            <person name="Spallek T."/>
            <person name="Conn C.E."/>
            <person name="Ichihashi Y."/>
            <person name="Cheong K."/>
            <person name="Cui S."/>
            <person name="Der J.P."/>
            <person name="Gundlach H."/>
            <person name="Jiao Y."/>
            <person name="Hori C."/>
            <person name="Ishida J.K."/>
            <person name="Kasahara H."/>
            <person name="Kiba T."/>
            <person name="Kim M.S."/>
            <person name="Koo N."/>
            <person name="Laohavisit A."/>
            <person name="Lee Y.H."/>
            <person name="Lumba S."/>
            <person name="McCourt P."/>
            <person name="Mortimer J.C."/>
            <person name="Mutuku J.M."/>
            <person name="Nomura T."/>
            <person name="Sasaki-Sekimoto Y."/>
            <person name="Seto Y."/>
            <person name="Wang Y."/>
            <person name="Wakatake T."/>
            <person name="Sakakibara H."/>
            <person name="Demura T."/>
            <person name="Yamaguchi S."/>
            <person name="Yoneyama K."/>
            <person name="Manabe R.I."/>
            <person name="Nelson D.C."/>
            <person name="Schulman A.H."/>
            <person name="Timko M.P."/>
            <person name="dePamphilis C.W."/>
            <person name="Choi D."/>
            <person name="Shirasu K."/>
        </authorList>
    </citation>
    <scope>NUCLEOTIDE SEQUENCE [LARGE SCALE GENOMIC DNA]</scope>
    <source>
        <strain evidence="3">cv. UVA1</strain>
    </source>
</reference>
<dbReference type="EMBL" id="BKCP01006038">
    <property type="protein sequence ID" value="GER40962.1"/>
    <property type="molecule type" value="Genomic_DNA"/>
</dbReference>
<organism evidence="2 3">
    <name type="scientific">Striga asiatica</name>
    <name type="common">Asiatic witchweed</name>
    <name type="synonym">Buchnera asiatica</name>
    <dbReference type="NCBI Taxonomy" id="4170"/>
    <lineage>
        <taxon>Eukaryota</taxon>
        <taxon>Viridiplantae</taxon>
        <taxon>Streptophyta</taxon>
        <taxon>Embryophyta</taxon>
        <taxon>Tracheophyta</taxon>
        <taxon>Spermatophyta</taxon>
        <taxon>Magnoliopsida</taxon>
        <taxon>eudicotyledons</taxon>
        <taxon>Gunneridae</taxon>
        <taxon>Pentapetalae</taxon>
        <taxon>asterids</taxon>
        <taxon>lamiids</taxon>
        <taxon>Lamiales</taxon>
        <taxon>Orobanchaceae</taxon>
        <taxon>Buchnereae</taxon>
        <taxon>Striga</taxon>
    </lineage>
</organism>
<gene>
    <name evidence="2" type="ORF">STAS_17665</name>
</gene>
<keyword evidence="3" id="KW-1185">Reference proteome</keyword>
<proteinExistence type="predicted"/>
<feature type="compositionally biased region" description="Polar residues" evidence="1">
    <location>
        <begin position="114"/>
        <end position="127"/>
    </location>
</feature>
<dbReference type="InterPro" id="IPR045046">
    <property type="entry name" value="Vps9-like"/>
</dbReference>
<dbReference type="OrthoDB" id="300289at2759"/>